<gene>
    <name evidence="2" type="ORF">OGM63_23510</name>
</gene>
<protein>
    <submittedName>
        <fullName evidence="2">Uncharacterized protein</fullName>
    </submittedName>
</protein>
<evidence type="ECO:0000256" key="1">
    <source>
        <dbReference type="SAM" id="Coils"/>
    </source>
</evidence>
<organism evidence="2 3">
    <name type="scientific">Plectonema radiosum NIES-515</name>
    <dbReference type="NCBI Taxonomy" id="2986073"/>
    <lineage>
        <taxon>Bacteria</taxon>
        <taxon>Bacillati</taxon>
        <taxon>Cyanobacteriota</taxon>
        <taxon>Cyanophyceae</taxon>
        <taxon>Oscillatoriophycideae</taxon>
        <taxon>Oscillatoriales</taxon>
        <taxon>Microcoleaceae</taxon>
        <taxon>Plectonema</taxon>
    </lineage>
</organism>
<reference evidence="2 3" key="1">
    <citation type="submission" date="2022-10" db="EMBL/GenBank/DDBJ databases">
        <title>Identification of biosynthetic pathway for the production of the potent trypsin inhibitor radiosumin.</title>
        <authorList>
            <person name="Fewer D.P."/>
            <person name="Delbaje E."/>
            <person name="Ouyang X."/>
            <person name="Agostino P.D."/>
            <person name="Wahlsten M."/>
            <person name="Jokela J."/>
            <person name="Permi P."/>
            <person name="Haapaniemi E."/>
            <person name="Koistinen H."/>
        </authorList>
    </citation>
    <scope>NUCLEOTIDE SEQUENCE [LARGE SCALE GENOMIC DNA]</scope>
    <source>
        <strain evidence="2 3">NIES-515</strain>
    </source>
</reference>
<dbReference type="Proteomes" id="UP001526143">
    <property type="component" value="Unassembled WGS sequence"/>
</dbReference>
<dbReference type="EMBL" id="JAOWRF010000335">
    <property type="protein sequence ID" value="MCV3216444.1"/>
    <property type="molecule type" value="Genomic_DNA"/>
</dbReference>
<evidence type="ECO:0000313" key="2">
    <source>
        <dbReference type="EMBL" id="MCV3216444.1"/>
    </source>
</evidence>
<comment type="caution">
    <text evidence="2">The sequence shown here is derived from an EMBL/GenBank/DDBJ whole genome shotgun (WGS) entry which is preliminary data.</text>
</comment>
<evidence type="ECO:0000313" key="3">
    <source>
        <dbReference type="Proteomes" id="UP001526143"/>
    </source>
</evidence>
<accession>A0ABT3B6C1</accession>
<dbReference type="PANTHER" id="PTHR37508">
    <property type="entry name" value="TRANSMEMBRANE PROTEIN"/>
    <property type="match status" value="1"/>
</dbReference>
<keyword evidence="1" id="KW-0175">Coiled coil</keyword>
<sequence length="426" mass="48392">MKNLPETSSQLVLQSREDILAQLSIDSLVLNLQNAADLMFLAYNVLAGTKVWGKVSGLQKSLLDISGNCRNTLDIFGMRAKEVTTTLIKIYGLLLEGKDKLAIIQFKYCRKIAGDMANESQKLSEQIQALCNKSQLVNQEAIEFQVLSHDDKLKMTKLLNEFEGKLAAAKTISECLERDMNKLTTEYVQSVEKLQDGWFVGAMKTVTKSCVKDPKQEALRETHATYNETSQKYNQDRINNLDEIKYYSQQMLKAESGISEAAKAVETFHYAVRALSAIVVTLFDATMFWRSIERYCEQVQSSSFSNAIHDYQVFLSPEERIKEYSSPDFMVIFVRNLSQWVALESVCQEYRKGAKNTYEKVLTNISASPSIDKAKAQTPLLAKQIFDSIDQQTRALKAAMEQDKRWGRYIRIVNARSEGRSSNLKH</sequence>
<dbReference type="PANTHER" id="PTHR37508:SF1">
    <property type="entry name" value="TRANSMEMBRANE PROTEIN"/>
    <property type="match status" value="1"/>
</dbReference>
<feature type="coiled-coil region" evidence="1">
    <location>
        <begin position="159"/>
        <end position="186"/>
    </location>
</feature>
<name>A0ABT3B6C1_9CYAN</name>
<proteinExistence type="predicted"/>
<keyword evidence="3" id="KW-1185">Reference proteome</keyword>